<organism evidence="2 3">
    <name type="scientific">Prevotella denticola CRIS 18C-A</name>
    <dbReference type="NCBI Taxonomy" id="944557"/>
    <lineage>
        <taxon>Bacteria</taxon>
        <taxon>Pseudomonadati</taxon>
        <taxon>Bacteroidota</taxon>
        <taxon>Bacteroidia</taxon>
        <taxon>Bacteroidales</taxon>
        <taxon>Prevotellaceae</taxon>
        <taxon>Prevotella</taxon>
    </lineage>
</organism>
<sequence length="61" mass="6832">MYKKRTGTIKLWDVSLLPHAIRFLNDSGKSSPAGLLRTSLHGGSQHAVSQKVTDRIEKRPF</sequence>
<reference evidence="2 3" key="1">
    <citation type="submission" date="2011-02" db="EMBL/GenBank/DDBJ databases">
        <authorList>
            <person name="Durkin A.S."/>
            <person name="Madupu R."/>
            <person name="Torralba M."/>
            <person name="Gillis M."/>
            <person name="Methe B."/>
            <person name="Sutton G."/>
            <person name="Nelson K.E."/>
        </authorList>
    </citation>
    <scope>NUCLEOTIDE SEQUENCE [LARGE SCALE GENOMIC DNA]</scope>
    <source>
        <strain evidence="2 3">CRIS 18C-A</strain>
    </source>
</reference>
<protein>
    <submittedName>
        <fullName evidence="2">Uncharacterized protein</fullName>
    </submittedName>
</protein>
<comment type="caution">
    <text evidence="2">The sequence shown here is derived from an EMBL/GenBank/DDBJ whole genome shotgun (WGS) entry which is preliminary data.</text>
</comment>
<dbReference type="EMBL" id="AEXO01000114">
    <property type="protein sequence ID" value="EGC85039.1"/>
    <property type="molecule type" value="Genomic_DNA"/>
</dbReference>
<evidence type="ECO:0000256" key="1">
    <source>
        <dbReference type="SAM" id="MobiDB-lite"/>
    </source>
</evidence>
<evidence type="ECO:0000313" key="2">
    <source>
        <dbReference type="EMBL" id="EGC85039.1"/>
    </source>
</evidence>
<name>F0HAY9_9BACT</name>
<accession>F0HAY9</accession>
<gene>
    <name evidence="2" type="ORF">HMPREF9303_0847</name>
</gene>
<proteinExistence type="predicted"/>
<feature type="compositionally biased region" description="Basic and acidic residues" evidence="1">
    <location>
        <begin position="52"/>
        <end position="61"/>
    </location>
</feature>
<keyword evidence="3" id="KW-1185">Reference proteome</keyword>
<dbReference type="AlphaFoldDB" id="F0HAY9"/>
<feature type="region of interest" description="Disordered" evidence="1">
    <location>
        <begin position="35"/>
        <end position="61"/>
    </location>
</feature>
<evidence type="ECO:0000313" key="3">
    <source>
        <dbReference type="Proteomes" id="UP000003155"/>
    </source>
</evidence>
<dbReference type="Proteomes" id="UP000003155">
    <property type="component" value="Unassembled WGS sequence"/>
</dbReference>